<evidence type="ECO:0000313" key="2">
    <source>
        <dbReference type="Proteomes" id="UP001165083"/>
    </source>
</evidence>
<comment type="caution">
    <text evidence="1">The sequence shown here is derived from an EMBL/GenBank/DDBJ whole genome shotgun (WGS) entry which is preliminary data.</text>
</comment>
<dbReference type="AlphaFoldDB" id="A0A9W7CI61"/>
<accession>A0A9W7CI61</accession>
<reference evidence="1" key="1">
    <citation type="submission" date="2023-04" db="EMBL/GenBank/DDBJ databases">
        <title>Phytophthora lilii NBRC 32176.</title>
        <authorList>
            <person name="Ichikawa N."/>
            <person name="Sato H."/>
            <person name="Tonouchi N."/>
        </authorList>
    </citation>
    <scope>NUCLEOTIDE SEQUENCE</scope>
    <source>
        <strain evidence="1">NBRC 32176</strain>
    </source>
</reference>
<name>A0A9W7CI61_9STRA</name>
<proteinExistence type="predicted"/>
<evidence type="ECO:0000313" key="1">
    <source>
        <dbReference type="EMBL" id="GMF33567.1"/>
    </source>
</evidence>
<gene>
    <name evidence="1" type="ORF">Plil01_001430500</name>
</gene>
<sequence>MWLNPLDPTVLHNEVVLITRPALLSADDRANSFTNNLPALERMGLRSSKNLVVIGEGQQWASDDDSKTMISDAKHELANQRHFDAAAGATDTASNGRMVNRFDNHPSRFTKLAPKAIGKIVSFVPTSRSHSKLKLSVPFRWSSLTELQKQQRPLRELSAL</sequence>
<protein>
    <submittedName>
        <fullName evidence="1">Unnamed protein product</fullName>
    </submittedName>
</protein>
<organism evidence="1 2">
    <name type="scientific">Phytophthora lilii</name>
    <dbReference type="NCBI Taxonomy" id="2077276"/>
    <lineage>
        <taxon>Eukaryota</taxon>
        <taxon>Sar</taxon>
        <taxon>Stramenopiles</taxon>
        <taxon>Oomycota</taxon>
        <taxon>Peronosporomycetes</taxon>
        <taxon>Peronosporales</taxon>
        <taxon>Peronosporaceae</taxon>
        <taxon>Phytophthora</taxon>
    </lineage>
</organism>
<dbReference type="EMBL" id="BSXW01001088">
    <property type="protein sequence ID" value="GMF33567.1"/>
    <property type="molecule type" value="Genomic_DNA"/>
</dbReference>
<keyword evidence="2" id="KW-1185">Reference proteome</keyword>
<dbReference type="Proteomes" id="UP001165083">
    <property type="component" value="Unassembled WGS sequence"/>
</dbReference>